<accession>A0ABU3Y1A0</accession>
<protein>
    <submittedName>
        <fullName evidence="1">Uncharacterized protein</fullName>
    </submittedName>
</protein>
<name>A0ABU3Y1A0_9GAMM</name>
<gene>
    <name evidence="1" type="ORF">R0G64_31165</name>
</gene>
<evidence type="ECO:0000313" key="2">
    <source>
        <dbReference type="Proteomes" id="UP001273935"/>
    </source>
</evidence>
<keyword evidence="2" id="KW-1185">Reference proteome</keyword>
<reference evidence="1 2" key="1">
    <citation type="submission" date="2023-10" db="EMBL/GenBank/DDBJ databases">
        <title>Pseudomonas otitidis isolated from a paediatric patient with cystic fibrosis in Chile.</title>
        <authorList>
            <person name="Amsteins-Romero L."/>
            <person name="Opazo-Capurro A."/>
            <person name="Matus-Kohler M."/>
            <person name="Gonzalez-Rocha G."/>
        </authorList>
    </citation>
    <scope>NUCLEOTIDE SEQUENCE [LARGE SCALE GENOMIC DNA]</scope>
    <source>
        <strain evidence="1 2">P-714</strain>
    </source>
</reference>
<feature type="non-terminal residue" evidence="1">
    <location>
        <position position="94"/>
    </location>
</feature>
<proteinExistence type="predicted"/>
<dbReference type="Proteomes" id="UP001273935">
    <property type="component" value="Unassembled WGS sequence"/>
</dbReference>
<evidence type="ECO:0000313" key="1">
    <source>
        <dbReference type="EMBL" id="MDV3443877.1"/>
    </source>
</evidence>
<dbReference type="EMBL" id="JAWJUL010000320">
    <property type="protein sequence ID" value="MDV3443877.1"/>
    <property type="molecule type" value="Genomic_DNA"/>
</dbReference>
<sequence>QAPGLHRSDVHVAKLKIWTGLLAQCAGIEPHPTFQRRDGVVDDSQLLFGQQLDQIPFGLDSSVALKASGIEWLGEVPEHWEVKPLKRWVRLNAR</sequence>
<organism evidence="1 2">
    <name type="scientific">Metapseudomonas otitidis</name>
    <dbReference type="NCBI Taxonomy" id="319939"/>
    <lineage>
        <taxon>Bacteria</taxon>
        <taxon>Pseudomonadati</taxon>
        <taxon>Pseudomonadota</taxon>
        <taxon>Gammaproteobacteria</taxon>
        <taxon>Pseudomonadales</taxon>
        <taxon>Pseudomonadaceae</taxon>
        <taxon>Metapseudomonas</taxon>
    </lineage>
</organism>
<dbReference type="RefSeq" id="WP_317234841.1">
    <property type="nucleotide sequence ID" value="NZ_JAWJUL010000320.1"/>
</dbReference>
<comment type="caution">
    <text evidence="1">The sequence shown here is derived from an EMBL/GenBank/DDBJ whole genome shotgun (WGS) entry which is preliminary data.</text>
</comment>
<feature type="non-terminal residue" evidence="1">
    <location>
        <position position="1"/>
    </location>
</feature>
<dbReference type="SUPFAM" id="SSF116734">
    <property type="entry name" value="DNA methylase specificity domain"/>
    <property type="match status" value="1"/>
</dbReference>